<dbReference type="AlphaFoldDB" id="A0A7C2FR09"/>
<organism evidence="2">
    <name type="scientific">Thermosphaera aggregans</name>
    <dbReference type="NCBI Taxonomy" id="54254"/>
    <lineage>
        <taxon>Archaea</taxon>
        <taxon>Thermoproteota</taxon>
        <taxon>Thermoprotei</taxon>
        <taxon>Desulfurococcales</taxon>
        <taxon>Desulfurococcaceae</taxon>
        <taxon>Thermosphaera</taxon>
    </lineage>
</organism>
<gene>
    <name evidence="2" type="ORF">ENP55_04310</name>
</gene>
<reference evidence="2" key="1">
    <citation type="journal article" date="2020" name="mSystems">
        <title>Genome- and Community-Level Interaction Insights into Carbon Utilization and Element Cycling Functions of Hydrothermarchaeota in Hydrothermal Sediment.</title>
        <authorList>
            <person name="Zhou Z."/>
            <person name="Liu Y."/>
            <person name="Xu W."/>
            <person name="Pan J."/>
            <person name="Luo Z.H."/>
            <person name="Li M."/>
        </authorList>
    </citation>
    <scope>NUCLEOTIDE SEQUENCE [LARGE SCALE GENOMIC DNA]</scope>
    <source>
        <strain evidence="2">SpSt-23</strain>
    </source>
</reference>
<evidence type="ECO:0000313" key="2">
    <source>
        <dbReference type="EMBL" id="HEF87503.1"/>
    </source>
</evidence>
<proteinExistence type="predicted"/>
<feature type="transmembrane region" description="Helical" evidence="1">
    <location>
        <begin position="15"/>
        <end position="39"/>
    </location>
</feature>
<accession>A0A7C2FR09</accession>
<keyword evidence="1" id="KW-1133">Transmembrane helix</keyword>
<keyword evidence="1" id="KW-0812">Transmembrane</keyword>
<protein>
    <submittedName>
        <fullName evidence="2">Uncharacterized protein</fullName>
    </submittedName>
</protein>
<comment type="caution">
    <text evidence="2">The sequence shown here is derived from an EMBL/GenBank/DDBJ whole genome shotgun (WGS) entry which is preliminary data.</text>
</comment>
<name>A0A7C2FR09_9CREN</name>
<keyword evidence="1" id="KW-0472">Membrane</keyword>
<evidence type="ECO:0000256" key="1">
    <source>
        <dbReference type="SAM" id="Phobius"/>
    </source>
</evidence>
<sequence length="91" mass="10595">MAGKLRKLSKIGASLGFIADVLGIIMYLIMLVFYAYLLLISKYLVNRLMLTISLRRFKVPGEVRRDVLRVFDEKWVKNLGFPTLIYKLVRD</sequence>
<dbReference type="EMBL" id="DSJT01000023">
    <property type="protein sequence ID" value="HEF87503.1"/>
    <property type="molecule type" value="Genomic_DNA"/>
</dbReference>